<dbReference type="Proteomes" id="UP000030645">
    <property type="component" value="Unassembled WGS sequence"/>
</dbReference>
<sequence>MYLNISKIDTDYGGDVNRIGENTCSKADIRIFQAPTGTLPNGIPSFTVEILNACPSSGCSVSEVHVKCGWFSSVRLINPRVFKRLSFDDCLVKNGDPLTPGEALSFQYANTFRYPLSVSSIAGCST</sequence>
<dbReference type="GO" id="GO:0001709">
    <property type="term" value="P:cell fate determination"/>
    <property type="evidence" value="ECO:0007669"/>
    <property type="project" value="TreeGrafter"/>
</dbReference>
<reference evidence="3" key="1">
    <citation type="submission" date="2013-01" db="EMBL/GenBank/DDBJ databases">
        <title>Draft Genome Sequence of a Mulberry Tree, Morus notabilis C.K. Schneid.</title>
        <authorList>
            <person name="He N."/>
            <person name="Zhao S."/>
        </authorList>
    </citation>
    <scope>NUCLEOTIDE SEQUENCE</scope>
</reference>
<gene>
    <name evidence="2" type="ORF">L484_010591</name>
</gene>
<dbReference type="InterPro" id="IPR040361">
    <property type="entry name" value="TPD1"/>
</dbReference>
<accession>W9QNJ8</accession>
<proteinExistence type="predicted"/>
<evidence type="ECO:0000256" key="1">
    <source>
        <dbReference type="ARBA" id="ARBA00022729"/>
    </source>
</evidence>
<dbReference type="PANTHER" id="PTHR33184:SF61">
    <property type="entry name" value="TPD1 PROTEIN HOMOLOG 1"/>
    <property type="match status" value="1"/>
</dbReference>
<dbReference type="Pfam" id="PF24068">
    <property type="entry name" value="TPD1_C"/>
    <property type="match status" value="1"/>
</dbReference>
<keyword evidence="3" id="KW-1185">Reference proteome</keyword>
<organism evidence="2 3">
    <name type="scientific">Morus notabilis</name>
    <dbReference type="NCBI Taxonomy" id="981085"/>
    <lineage>
        <taxon>Eukaryota</taxon>
        <taxon>Viridiplantae</taxon>
        <taxon>Streptophyta</taxon>
        <taxon>Embryophyta</taxon>
        <taxon>Tracheophyta</taxon>
        <taxon>Spermatophyta</taxon>
        <taxon>Magnoliopsida</taxon>
        <taxon>eudicotyledons</taxon>
        <taxon>Gunneridae</taxon>
        <taxon>Pentapetalae</taxon>
        <taxon>rosids</taxon>
        <taxon>fabids</taxon>
        <taxon>Rosales</taxon>
        <taxon>Moraceae</taxon>
        <taxon>Moreae</taxon>
        <taxon>Morus</taxon>
    </lineage>
</organism>
<evidence type="ECO:0000313" key="3">
    <source>
        <dbReference type="Proteomes" id="UP000030645"/>
    </source>
</evidence>
<dbReference type="EMBL" id="KE343442">
    <property type="protein sequence ID" value="EXB29533.1"/>
    <property type="molecule type" value="Genomic_DNA"/>
</dbReference>
<name>W9QNJ8_9ROSA</name>
<keyword evidence="1" id="KW-0732">Signal</keyword>
<dbReference type="eggNOG" id="ENOG502S138">
    <property type="taxonomic scope" value="Eukaryota"/>
</dbReference>
<dbReference type="AlphaFoldDB" id="W9QNJ8"/>
<evidence type="ECO:0000313" key="2">
    <source>
        <dbReference type="EMBL" id="EXB29533.1"/>
    </source>
</evidence>
<dbReference type="STRING" id="981085.W9QNJ8"/>
<protein>
    <submittedName>
        <fullName evidence="2">Uncharacterized protein</fullName>
    </submittedName>
</protein>
<dbReference type="PANTHER" id="PTHR33184">
    <property type="entry name" value="PROTEIN TAPETUM DETERMINANT 1-LIKE-RELATED"/>
    <property type="match status" value="1"/>
</dbReference>